<dbReference type="Proteomes" id="UP000030710">
    <property type="component" value="Unassembled WGS sequence"/>
</dbReference>
<feature type="transmembrane region" description="Helical" evidence="1">
    <location>
        <begin position="104"/>
        <end position="121"/>
    </location>
</feature>
<keyword evidence="1" id="KW-1133">Transmembrane helix</keyword>
<dbReference type="AlphaFoldDB" id="U1NAC3"/>
<proteinExistence type="predicted"/>
<sequence>MSREKQHDEIYCRSCGEPIKKKAEICVNCGVSNDHGETKRSMQTQTDSLPNILSDLLKKILRSNPQQHDPAEYSTSVSDSWYYLIGVSVVLWIAGFGIQDVGPLGTIAGLLPIIAWVLMPLSIYYDRQWVQATTQWRPKKELWILVSVIPLVNIPAGIVYLYRRSSVSRVSTAKSNRNYSSGSTNPAMERLQQRYSEGEISDKEFEQKAERIIGTDDEKTAEAYLNQSDN</sequence>
<organism evidence="2 3">
    <name type="scientific">Haloquadratum walsbyi J07HQW2</name>
    <dbReference type="NCBI Taxonomy" id="1238425"/>
    <lineage>
        <taxon>Archaea</taxon>
        <taxon>Methanobacteriati</taxon>
        <taxon>Methanobacteriota</taxon>
        <taxon>Stenosarchaea group</taxon>
        <taxon>Halobacteria</taxon>
        <taxon>Halobacteriales</taxon>
        <taxon>Haloferacaceae</taxon>
        <taxon>Haloquadratum</taxon>
    </lineage>
</organism>
<accession>U1NAC3</accession>
<feature type="transmembrane region" description="Helical" evidence="1">
    <location>
        <begin position="81"/>
        <end position="98"/>
    </location>
</feature>
<dbReference type="STRING" id="1238425.J07HQW2_00214"/>
<gene>
    <name evidence="2" type="ORF">J07HQW2_00214</name>
</gene>
<protein>
    <submittedName>
        <fullName evidence="2">Putative membrane protein</fullName>
    </submittedName>
</protein>
<dbReference type="RefSeq" id="WP_021053274.1">
    <property type="nucleotide sequence ID" value="NZ_KE356561.1"/>
</dbReference>
<evidence type="ECO:0000256" key="1">
    <source>
        <dbReference type="SAM" id="Phobius"/>
    </source>
</evidence>
<keyword evidence="1" id="KW-0472">Membrane</keyword>
<reference evidence="2 3" key="1">
    <citation type="journal article" date="2013" name="PLoS ONE">
        <title>Assembly-driven community genomics of a hypersaline microbial ecosystem.</title>
        <authorList>
            <person name="Podell S."/>
            <person name="Ugalde J.A."/>
            <person name="Narasingarao P."/>
            <person name="Banfield J.F."/>
            <person name="Heidelberg K.B."/>
            <person name="Allen E.E."/>
        </authorList>
    </citation>
    <scope>NUCLEOTIDE SEQUENCE [LARGE SCALE GENOMIC DNA]</scope>
    <source>
        <strain evidence="3">J07HQW2</strain>
    </source>
</reference>
<evidence type="ECO:0000313" key="3">
    <source>
        <dbReference type="Proteomes" id="UP000030710"/>
    </source>
</evidence>
<dbReference type="EMBL" id="KE356561">
    <property type="protein sequence ID" value="ERG93780.1"/>
    <property type="molecule type" value="Genomic_DNA"/>
</dbReference>
<keyword evidence="1" id="KW-0812">Transmembrane</keyword>
<feature type="transmembrane region" description="Helical" evidence="1">
    <location>
        <begin position="142"/>
        <end position="162"/>
    </location>
</feature>
<dbReference type="CDD" id="cd19756">
    <property type="entry name" value="Bbox2"/>
    <property type="match status" value="1"/>
</dbReference>
<name>U1NAC3_9EURY</name>
<dbReference type="HOGENOM" id="CLU_1202609_0_0_2"/>
<evidence type="ECO:0000313" key="2">
    <source>
        <dbReference type="EMBL" id="ERG93780.1"/>
    </source>
</evidence>